<accession>A0AAQ3Q428</accession>
<organism evidence="1 2">
    <name type="scientific">Canna indica</name>
    <name type="common">Indian-shot</name>
    <dbReference type="NCBI Taxonomy" id="4628"/>
    <lineage>
        <taxon>Eukaryota</taxon>
        <taxon>Viridiplantae</taxon>
        <taxon>Streptophyta</taxon>
        <taxon>Embryophyta</taxon>
        <taxon>Tracheophyta</taxon>
        <taxon>Spermatophyta</taxon>
        <taxon>Magnoliopsida</taxon>
        <taxon>Liliopsida</taxon>
        <taxon>Zingiberales</taxon>
        <taxon>Cannaceae</taxon>
        <taxon>Canna</taxon>
    </lineage>
</organism>
<evidence type="ECO:0000313" key="1">
    <source>
        <dbReference type="EMBL" id="WOK97043.1"/>
    </source>
</evidence>
<dbReference type="Proteomes" id="UP001327560">
    <property type="component" value="Chromosome 2"/>
</dbReference>
<protein>
    <submittedName>
        <fullName evidence="1">Uncharacterized protein</fullName>
    </submittedName>
</protein>
<keyword evidence="2" id="KW-1185">Reference proteome</keyword>
<evidence type="ECO:0000313" key="2">
    <source>
        <dbReference type="Proteomes" id="UP001327560"/>
    </source>
</evidence>
<dbReference type="AlphaFoldDB" id="A0AAQ3Q428"/>
<proteinExistence type="predicted"/>
<reference evidence="1 2" key="1">
    <citation type="submission" date="2023-10" db="EMBL/GenBank/DDBJ databases">
        <title>Chromosome-scale genome assembly provides insights into flower coloration mechanisms of Canna indica.</title>
        <authorList>
            <person name="Li C."/>
        </authorList>
    </citation>
    <scope>NUCLEOTIDE SEQUENCE [LARGE SCALE GENOMIC DNA]</scope>
    <source>
        <tissue evidence="1">Flower</tissue>
    </source>
</reference>
<dbReference type="EMBL" id="CP136891">
    <property type="protein sequence ID" value="WOK97043.1"/>
    <property type="molecule type" value="Genomic_DNA"/>
</dbReference>
<name>A0AAQ3Q428_9LILI</name>
<gene>
    <name evidence="1" type="ORF">Cni_G05751</name>
</gene>
<sequence>MVVNRKKRVAPRKKIDPEIKTSNNFESIASQKENEMRSDGQHFASDLKLPLVSDALTKVLNSSHVLNPFGKGESNQKDITKNQAMEIEEFNASQDNIVPVQISVEKNVEGLHTKTN</sequence>